<sequence length="222" mass="26089">MGGSQEELWRWSGRTSVVVDEREEVYNGWEELWWWSTNGRKSGRTPTVVDKQTEVRWWSTNVRKSDGGREEFRRWSTNMTKSGRTSAVVNERAEVRRWSMTRELPKISPFIPLLSIIRRMGAIYRFYKSGMTCKYGEDQGQELKIGVNGTHFLANKDVSESASNWFPCFIHSAKAIRLLLKHANYYIFPDPLSGKNVDIDILIDTAFWLKFPFRLKIILWFH</sequence>
<keyword evidence="2" id="KW-1185">Reference proteome</keyword>
<dbReference type="AlphaFoldDB" id="A0AAV7G8T5"/>
<gene>
    <name evidence="1" type="ORF">IEQ34_019542</name>
</gene>
<proteinExistence type="predicted"/>
<protein>
    <submittedName>
        <fullName evidence="1">Uncharacterized protein</fullName>
    </submittedName>
</protein>
<dbReference type="EMBL" id="JAGFBR010000017">
    <property type="protein sequence ID" value="KAH0452243.1"/>
    <property type="molecule type" value="Genomic_DNA"/>
</dbReference>
<evidence type="ECO:0000313" key="1">
    <source>
        <dbReference type="EMBL" id="KAH0452243.1"/>
    </source>
</evidence>
<comment type="caution">
    <text evidence="1">The sequence shown here is derived from an EMBL/GenBank/DDBJ whole genome shotgun (WGS) entry which is preliminary data.</text>
</comment>
<reference evidence="1 2" key="1">
    <citation type="journal article" date="2021" name="Hortic Res">
        <title>Chromosome-scale assembly of the Dendrobium chrysotoxum genome enhances the understanding of orchid evolution.</title>
        <authorList>
            <person name="Zhang Y."/>
            <person name="Zhang G.Q."/>
            <person name="Zhang D."/>
            <person name="Liu X.D."/>
            <person name="Xu X.Y."/>
            <person name="Sun W.H."/>
            <person name="Yu X."/>
            <person name="Zhu X."/>
            <person name="Wang Z.W."/>
            <person name="Zhao X."/>
            <person name="Zhong W.Y."/>
            <person name="Chen H."/>
            <person name="Yin W.L."/>
            <person name="Huang T."/>
            <person name="Niu S.C."/>
            <person name="Liu Z.J."/>
        </authorList>
    </citation>
    <scope>NUCLEOTIDE SEQUENCE [LARGE SCALE GENOMIC DNA]</scope>
    <source>
        <strain evidence="1">Lindl</strain>
    </source>
</reference>
<evidence type="ECO:0000313" key="2">
    <source>
        <dbReference type="Proteomes" id="UP000775213"/>
    </source>
</evidence>
<organism evidence="1 2">
    <name type="scientific">Dendrobium chrysotoxum</name>
    <name type="common">Orchid</name>
    <dbReference type="NCBI Taxonomy" id="161865"/>
    <lineage>
        <taxon>Eukaryota</taxon>
        <taxon>Viridiplantae</taxon>
        <taxon>Streptophyta</taxon>
        <taxon>Embryophyta</taxon>
        <taxon>Tracheophyta</taxon>
        <taxon>Spermatophyta</taxon>
        <taxon>Magnoliopsida</taxon>
        <taxon>Liliopsida</taxon>
        <taxon>Asparagales</taxon>
        <taxon>Orchidaceae</taxon>
        <taxon>Epidendroideae</taxon>
        <taxon>Malaxideae</taxon>
        <taxon>Dendrobiinae</taxon>
        <taxon>Dendrobium</taxon>
    </lineage>
</organism>
<name>A0AAV7G8T5_DENCH</name>
<accession>A0AAV7G8T5</accession>
<dbReference type="Proteomes" id="UP000775213">
    <property type="component" value="Unassembled WGS sequence"/>
</dbReference>